<name>V4AHV0_LOTGI</name>
<feature type="transmembrane region" description="Helical" evidence="2">
    <location>
        <begin position="83"/>
        <end position="105"/>
    </location>
</feature>
<evidence type="ECO:0000256" key="1">
    <source>
        <dbReference type="SAM" id="MobiDB-lite"/>
    </source>
</evidence>
<feature type="compositionally biased region" description="Low complexity" evidence="1">
    <location>
        <begin position="194"/>
        <end position="208"/>
    </location>
</feature>
<dbReference type="RefSeq" id="XP_009052840.1">
    <property type="nucleotide sequence ID" value="XM_009054592.1"/>
</dbReference>
<dbReference type="OrthoDB" id="6150969at2759"/>
<keyword evidence="2" id="KW-0812">Transmembrane</keyword>
<dbReference type="CTD" id="20238190"/>
<keyword evidence="4" id="KW-1185">Reference proteome</keyword>
<feature type="compositionally biased region" description="Low complexity" evidence="1">
    <location>
        <begin position="235"/>
        <end position="249"/>
    </location>
</feature>
<dbReference type="AlphaFoldDB" id="V4AHV0"/>
<organism evidence="3 4">
    <name type="scientific">Lottia gigantea</name>
    <name type="common">Giant owl limpet</name>
    <dbReference type="NCBI Taxonomy" id="225164"/>
    <lineage>
        <taxon>Eukaryota</taxon>
        <taxon>Metazoa</taxon>
        <taxon>Spiralia</taxon>
        <taxon>Lophotrochozoa</taxon>
        <taxon>Mollusca</taxon>
        <taxon>Gastropoda</taxon>
        <taxon>Patellogastropoda</taxon>
        <taxon>Lottioidea</taxon>
        <taxon>Lottiidae</taxon>
        <taxon>Lottia</taxon>
    </lineage>
</organism>
<evidence type="ECO:0000256" key="2">
    <source>
        <dbReference type="SAM" id="Phobius"/>
    </source>
</evidence>
<proteinExistence type="predicted"/>
<protein>
    <submittedName>
        <fullName evidence="3">Uncharacterized protein</fullName>
    </submittedName>
</protein>
<reference evidence="3 4" key="1">
    <citation type="journal article" date="2013" name="Nature">
        <title>Insights into bilaterian evolution from three spiralian genomes.</title>
        <authorList>
            <person name="Simakov O."/>
            <person name="Marletaz F."/>
            <person name="Cho S.J."/>
            <person name="Edsinger-Gonzales E."/>
            <person name="Havlak P."/>
            <person name="Hellsten U."/>
            <person name="Kuo D.H."/>
            <person name="Larsson T."/>
            <person name="Lv J."/>
            <person name="Arendt D."/>
            <person name="Savage R."/>
            <person name="Osoegawa K."/>
            <person name="de Jong P."/>
            <person name="Grimwood J."/>
            <person name="Chapman J.A."/>
            <person name="Shapiro H."/>
            <person name="Aerts A."/>
            <person name="Otillar R.P."/>
            <person name="Terry A.Y."/>
            <person name="Boore J.L."/>
            <person name="Grigoriev I.V."/>
            <person name="Lindberg D.R."/>
            <person name="Seaver E.C."/>
            <person name="Weisblat D.A."/>
            <person name="Putnam N.H."/>
            <person name="Rokhsar D.S."/>
        </authorList>
    </citation>
    <scope>NUCLEOTIDE SEQUENCE [LARGE SCALE GENOMIC DNA]</scope>
</reference>
<feature type="region of interest" description="Disordered" evidence="1">
    <location>
        <begin position="194"/>
        <end position="272"/>
    </location>
</feature>
<evidence type="ECO:0000313" key="3">
    <source>
        <dbReference type="EMBL" id="ESO96482.1"/>
    </source>
</evidence>
<accession>V4AHV0</accession>
<keyword evidence="2" id="KW-1133">Transmembrane helix</keyword>
<dbReference type="HOGENOM" id="CLU_757123_0_0_1"/>
<gene>
    <name evidence="3" type="ORF">LOTGIDRAFT_159897</name>
</gene>
<dbReference type="GeneID" id="20238190"/>
<dbReference type="Proteomes" id="UP000030746">
    <property type="component" value="Unassembled WGS sequence"/>
</dbReference>
<evidence type="ECO:0000313" key="4">
    <source>
        <dbReference type="Proteomes" id="UP000030746"/>
    </source>
</evidence>
<dbReference type="EMBL" id="KB201459">
    <property type="protein sequence ID" value="ESO96482.1"/>
    <property type="molecule type" value="Genomic_DNA"/>
</dbReference>
<feature type="compositionally biased region" description="Low complexity" evidence="1">
    <location>
        <begin position="215"/>
        <end position="228"/>
    </location>
</feature>
<sequence length="366" mass="40736">MPKYVFVDLPDYNHIINPAVRKTFFHNKNIATIIGIISTKKTRGVNTRHNRLLAIHFESVVLKHYTLANEELPIINEVPPAEVAGIITGAVTVVILATVVAILCWRFPSCRSRTFWDKSIKKVLRKLYGKCKKQPKKEEKKHLIFGPLIRKRSRDEPPFVVPQIFVDYGSRRTSYASASDHVMLGALALDLRRSSGSSCGSRRTSYSSDIDRRGSGSSLCSRRTSYGSDYDRRGSGSSICSRRTSLISDPSDRRGSGASSRSSRKGSDGSRFDDTDVSFADFSDSETLELEEMVREQGVRASVAGIGIGAGRRISVDASGLEGRQIPPYRRSHSLAELKKPFRPIPTEGPWATISKFLDILRLDKI</sequence>
<keyword evidence="2" id="KW-0472">Membrane</keyword>
<dbReference type="KEGG" id="lgi:LOTGIDRAFT_159897"/>